<accession>A0A640S4P4</accession>
<dbReference type="AlphaFoldDB" id="A0A640S4P4"/>
<proteinExistence type="predicted"/>
<feature type="signal peptide" evidence="6">
    <location>
        <begin position="1"/>
        <end position="22"/>
    </location>
</feature>
<reference evidence="7 9" key="1">
    <citation type="submission" date="2019-12" db="EMBL/GenBank/DDBJ databases">
        <title>Whole genome shotgun sequence of Streptomyces caniferus NBRC 15389.</title>
        <authorList>
            <person name="Ichikawa N."/>
            <person name="Kimura A."/>
            <person name="Kitahashi Y."/>
            <person name="Komaki H."/>
            <person name="Tamura T."/>
        </authorList>
    </citation>
    <scope>NUCLEOTIDE SEQUENCE [LARGE SCALE GENOMIC DNA]</scope>
    <source>
        <strain evidence="7 9">NBRC 15389</strain>
    </source>
</reference>
<keyword evidence="3" id="KW-0472">Membrane</keyword>
<dbReference type="EMBL" id="BLIN01000003">
    <property type="protein sequence ID" value="GFE06120.1"/>
    <property type="molecule type" value="Genomic_DNA"/>
</dbReference>
<keyword evidence="4" id="KW-0564">Palmitate</keyword>
<dbReference type="Pfam" id="PF01547">
    <property type="entry name" value="SBP_bac_1"/>
    <property type="match status" value="1"/>
</dbReference>
<evidence type="ECO:0000256" key="2">
    <source>
        <dbReference type="ARBA" id="ARBA00022729"/>
    </source>
</evidence>
<dbReference type="InterPro" id="IPR006059">
    <property type="entry name" value="SBP"/>
</dbReference>
<evidence type="ECO:0000256" key="6">
    <source>
        <dbReference type="SAM" id="SignalP"/>
    </source>
</evidence>
<feature type="chain" id="PRO_5039210183" evidence="6">
    <location>
        <begin position="23"/>
        <end position="430"/>
    </location>
</feature>
<dbReference type="InterPro" id="IPR050490">
    <property type="entry name" value="Bact_solute-bd_prot1"/>
</dbReference>
<evidence type="ECO:0000256" key="3">
    <source>
        <dbReference type="ARBA" id="ARBA00023136"/>
    </source>
</evidence>
<dbReference type="PANTHER" id="PTHR43649:SF33">
    <property type="entry name" value="POLYGALACTURONAN_RHAMNOGALACTURONAN-BINDING PROTEIN YTCQ"/>
    <property type="match status" value="1"/>
</dbReference>
<dbReference type="PROSITE" id="PS51257">
    <property type="entry name" value="PROKAR_LIPOPROTEIN"/>
    <property type="match status" value="1"/>
</dbReference>
<evidence type="ECO:0000256" key="5">
    <source>
        <dbReference type="ARBA" id="ARBA00023288"/>
    </source>
</evidence>
<sequence length="430" mass="46429">MRLTRRAAAATAALVTSALALTACGPSGDSGGSDSASGKVEGQVTFQTWNLKANFKKHFEGIIADFEKKYPDAEVKWVDQPAEGYPEKLSADAAGGTLPDVVNVSPDLAYPLAKAGLALDLEKAAGTYRGEYLDGAWRSQRMPGLPGVYAFPWYLNTGPMFYNKALFTRAGLDPEKPPTTYDQLFDDALTMAHRSGRKTAMLAGTPSIEDFGRYGVRLMNSQGTQFTFNEPKGVELLRHYKELYAAGALDSQALTAQAESAGRKFQQQSVAMNPGSAHDLENFKKEAPSLYRHIGITNAVNNTGRANMYVQGLMVNARSKVKPAAVAFAHFVTDRKNQMAFAKEVTIFPSTKGSLDDPYFTEEDGTDATRVRVASAKSLKTAVNYTPVLLSDQMKTVLRNAVAKAVQGEQSPRAALDGAAAECNRLLKTG</sequence>
<gene>
    <name evidence="8" type="ORF">OG727_03025</name>
    <name evidence="7" type="ORF">Scani_23880</name>
</gene>
<dbReference type="GeneID" id="96640168"/>
<dbReference type="Gene3D" id="3.40.190.10">
    <property type="entry name" value="Periplasmic binding protein-like II"/>
    <property type="match status" value="1"/>
</dbReference>
<evidence type="ECO:0000256" key="1">
    <source>
        <dbReference type="ARBA" id="ARBA00022475"/>
    </source>
</evidence>
<dbReference type="Proteomes" id="UP001432292">
    <property type="component" value="Chromosome"/>
</dbReference>
<name>A0A640S4P4_9ACTN</name>
<dbReference type="OrthoDB" id="4289620at2"/>
<reference evidence="8" key="2">
    <citation type="submission" date="2022-10" db="EMBL/GenBank/DDBJ databases">
        <title>The complete genomes of actinobacterial strains from the NBC collection.</title>
        <authorList>
            <person name="Joergensen T.S."/>
            <person name="Alvarez Arevalo M."/>
            <person name="Sterndorff E.B."/>
            <person name="Faurdal D."/>
            <person name="Vuksanovic O."/>
            <person name="Mourched A.-S."/>
            <person name="Charusanti P."/>
            <person name="Shaw S."/>
            <person name="Blin K."/>
            <person name="Weber T."/>
        </authorList>
    </citation>
    <scope>NUCLEOTIDE SEQUENCE</scope>
    <source>
        <strain evidence="8">NBC_01256</strain>
    </source>
</reference>
<keyword evidence="2 6" id="KW-0732">Signal</keyword>
<dbReference type="RefSeq" id="WP_159473344.1">
    <property type="nucleotide sequence ID" value="NZ_BAAATH010000002.1"/>
</dbReference>
<keyword evidence="1" id="KW-1003">Cell membrane</keyword>
<evidence type="ECO:0000313" key="9">
    <source>
        <dbReference type="Proteomes" id="UP000435837"/>
    </source>
</evidence>
<protein>
    <submittedName>
        <fullName evidence="7 8">Solute-binding protein</fullName>
    </submittedName>
</protein>
<organism evidence="7 9">
    <name type="scientific">Streptomyces caniferus</name>
    <dbReference type="NCBI Taxonomy" id="285557"/>
    <lineage>
        <taxon>Bacteria</taxon>
        <taxon>Bacillati</taxon>
        <taxon>Actinomycetota</taxon>
        <taxon>Actinomycetes</taxon>
        <taxon>Kitasatosporales</taxon>
        <taxon>Streptomycetaceae</taxon>
        <taxon>Streptomyces</taxon>
    </lineage>
</organism>
<dbReference type="Proteomes" id="UP000435837">
    <property type="component" value="Unassembled WGS sequence"/>
</dbReference>
<dbReference type="PANTHER" id="PTHR43649">
    <property type="entry name" value="ARABINOSE-BINDING PROTEIN-RELATED"/>
    <property type="match status" value="1"/>
</dbReference>
<dbReference type="SUPFAM" id="SSF53850">
    <property type="entry name" value="Periplasmic binding protein-like II"/>
    <property type="match status" value="1"/>
</dbReference>
<evidence type="ECO:0000313" key="8">
    <source>
        <dbReference type="EMBL" id="WUS21352.1"/>
    </source>
</evidence>
<keyword evidence="10" id="KW-1185">Reference proteome</keyword>
<evidence type="ECO:0000313" key="10">
    <source>
        <dbReference type="Proteomes" id="UP001432292"/>
    </source>
</evidence>
<evidence type="ECO:0000313" key="7">
    <source>
        <dbReference type="EMBL" id="GFE06120.1"/>
    </source>
</evidence>
<evidence type="ECO:0000256" key="4">
    <source>
        <dbReference type="ARBA" id="ARBA00023139"/>
    </source>
</evidence>
<dbReference type="EMBL" id="CP108473">
    <property type="protein sequence ID" value="WUS21352.1"/>
    <property type="molecule type" value="Genomic_DNA"/>
</dbReference>
<keyword evidence="5" id="KW-0449">Lipoprotein</keyword>